<organism evidence="2 3">
    <name type="scientific">[Phormidium ambiguum] IAM M-71</name>
    <dbReference type="NCBI Taxonomy" id="454136"/>
    <lineage>
        <taxon>Bacteria</taxon>
        <taxon>Bacillati</taxon>
        <taxon>Cyanobacteriota</taxon>
        <taxon>Cyanophyceae</taxon>
        <taxon>Oscillatoriophycideae</taxon>
        <taxon>Aerosakkonematales</taxon>
        <taxon>Aerosakkonemataceae</taxon>
        <taxon>Floridanema</taxon>
    </lineage>
</organism>
<accession>A0A1U7I4R3</accession>
<dbReference type="Pfam" id="PF21818">
    <property type="entry name" value="DUF6884"/>
    <property type="match status" value="1"/>
</dbReference>
<protein>
    <recommendedName>
        <fullName evidence="1">DUF6884 domain-containing protein</fullName>
    </recommendedName>
</protein>
<dbReference type="EMBL" id="MRCE01000053">
    <property type="protein sequence ID" value="OKH31194.1"/>
    <property type="molecule type" value="Genomic_DNA"/>
</dbReference>
<dbReference type="STRING" id="454136.NIES2119_29365"/>
<proteinExistence type="predicted"/>
<dbReference type="InterPro" id="IPR049251">
    <property type="entry name" value="DUF6884"/>
</dbReference>
<feature type="domain" description="DUF6884" evidence="1">
    <location>
        <begin position="16"/>
        <end position="149"/>
    </location>
</feature>
<evidence type="ECO:0000313" key="3">
    <source>
        <dbReference type="Proteomes" id="UP000185860"/>
    </source>
</evidence>
<evidence type="ECO:0000313" key="2">
    <source>
        <dbReference type="EMBL" id="OKH31194.1"/>
    </source>
</evidence>
<comment type="caution">
    <text evidence="2">The sequence shown here is derived from an EMBL/GenBank/DDBJ whole genome shotgun (WGS) entry which is preliminary data.</text>
</comment>
<evidence type="ECO:0000259" key="1">
    <source>
        <dbReference type="Pfam" id="PF21818"/>
    </source>
</evidence>
<gene>
    <name evidence="2" type="ORF">NIES2119_29365</name>
</gene>
<dbReference type="AlphaFoldDB" id="A0A1U7I4R3"/>
<name>A0A1U7I4R3_9CYAN</name>
<dbReference type="Proteomes" id="UP000185860">
    <property type="component" value="Unassembled WGS sequence"/>
</dbReference>
<reference evidence="2 3" key="1">
    <citation type="submission" date="2016-11" db="EMBL/GenBank/DDBJ databases">
        <title>Draft Genome Sequences of Nine Cyanobacterial Strains from Diverse Habitats.</title>
        <authorList>
            <person name="Zhu T."/>
            <person name="Hou S."/>
            <person name="Lu X."/>
            <person name="Hess W.R."/>
        </authorList>
    </citation>
    <scope>NUCLEOTIDE SEQUENCE [LARGE SCALE GENOMIC DNA]</scope>
    <source>
        <strain evidence="2 3">IAM M-71</strain>
    </source>
</reference>
<sequence>MSNHYYQVKFVKDLLILNCSKSKCSDIETLLALERYNGVAFRVVRKFLQQRKPDYLDIFILSAKFGLISSNELISNYDQKMDKKRSQELQSTVNAKFCELLQSGFYKRCLLCLSQDYLQIFNNYEKVIPEKLTVTIATGTIGKKLSILHHWLYGKPPEYLHTVKENTVKGKATLKGTEVNLSKAEIVAIARQGLIEGQGKPYNYQTWYVLVDDKKVSPKWLVSQLTGLPVSSFHSIKARQILQQLGIEIYSEL</sequence>